<evidence type="ECO:0000313" key="2">
    <source>
        <dbReference type="EnsemblPlants" id="KEH31528"/>
    </source>
</evidence>
<reference evidence="1 3" key="2">
    <citation type="journal article" date="2014" name="BMC Genomics">
        <title>An improved genome release (version Mt4.0) for the model legume Medicago truncatula.</title>
        <authorList>
            <person name="Tang H."/>
            <person name="Krishnakumar V."/>
            <person name="Bidwell S."/>
            <person name="Rosen B."/>
            <person name="Chan A."/>
            <person name="Zhou S."/>
            <person name="Gentzbittel L."/>
            <person name="Childs K.L."/>
            <person name="Yandell M."/>
            <person name="Gundlach H."/>
            <person name="Mayer K.F."/>
            <person name="Schwartz D.C."/>
            <person name="Town C.D."/>
        </authorList>
    </citation>
    <scope>GENOME REANNOTATION</scope>
    <source>
        <strain evidence="1">A17</strain>
        <strain evidence="2 3">cv. Jemalong A17</strain>
    </source>
</reference>
<evidence type="ECO:0000313" key="1">
    <source>
        <dbReference type="EMBL" id="KEH31528.1"/>
    </source>
</evidence>
<name>A0A072UR53_MEDTR</name>
<proteinExistence type="predicted"/>
<reference evidence="2" key="3">
    <citation type="submission" date="2015-04" db="UniProtKB">
        <authorList>
            <consortium name="EnsemblPlants"/>
        </authorList>
    </citation>
    <scope>IDENTIFICATION</scope>
    <source>
        <strain evidence="2">cv. Jemalong A17</strain>
    </source>
</reference>
<organism evidence="1 3">
    <name type="scientific">Medicago truncatula</name>
    <name type="common">Barrel medic</name>
    <name type="synonym">Medicago tribuloides</name>
    <dbReference type="NCBI Taxonomy" id="3880"/>
    <lineage>
        <taxon>Eukaryota</taxon>
        <taxon>Viridiplantae</taxon>
        <taxon>Streptophyta</taxon>
        <taxon>Embryophyta</taxon>
        <taxon>Tracheophyta</taxon>
        <taxon>Spermatophyta</taxon>
        <taxon>Magnoliopsida</taxon>
        <taxon>eudicotyledons</taxon>
        <taxon>Gunneridae</taxon>
        <taxon>Pentapetalae</taxon>
        <taxon>rosids</taxon>
        <taxon>fabids</taxon>
        <taxon>Fabales</taxon>
        <taxon>Fabaceae</taxon>
        <taxon>Papilionoideae</taxon>
        <taxon>50 kb inversion clade</taxon>
        <taxon>NPAAA clade</taxon>
        <taxon>Hologalegina</taxon>
        <taxon>IRL clade</taxon>
        <taxon>Trifolieae</taxon>
        <taxon>Medicago</taxon>
    </lineage>
</organism>
<dbReference type="AlphaFoldDB" id="A0A072UR53"/>
<evidence type="ECO:0008006" key="4">
    <source>
        <dbReference type="Google" id="ProtNLM"/>
    </source>
</evidence>
<accession>A0A072UR53</accession>
<sequence>MKHVNVVRFRWNWNISVEKSILNQNRLGCVLTWSHLLREANQIADSLAKFDLSLDNSIRIFDYVPDFSLNYVVADTLAVSFPQDF</sequence>
<gene>
    <name evidence="1" type="ordered locus">MTR_4g095720</name>
</gene>
<dbReference type="HOGENOM" id="CLU_2516050_0_0_1"/>
<evidence type="ECO:0000313" key="3">
    <source>
        <dbReference type="Proteomes" id="UP000002051"/>
    </source>
</evidence>
<protein>
    <recommendedName>
        <fullName evidence="4">RNase H type-1 domain-containing protein</fullName>
    </recommendedName>
</protein>
<dbReference type="EMBL" id="CM001220">
    <property type="protein sequence ID" value="KEH31528.1"/>
    <property type="molecule type" value="Genomic_DNA"/>
</dbReference>
<keyword evidence="3" id="KW-1185">Reference proteome</keyword>
<reference evidence="1 3" key="1">
    <citation type="journal article" date="2011" name="Nature">
        <title>The Medicago genome provides insight into the evolution of rhizobial symbioses.</title>
        <authorList>
            <person name="Young N.D."/>
            <person name="Debelle F."/>
            <person name="Oldroyd G.E."/>
            <person name="Geurts R."/>
            <person name="Cannon S.B."/>
            <person name="Udvardi M.K."/>
            <person name="Benedito V.A."/>
            <person name="Mayer K.F."/>
            <person name="Gouzy J."/>
            <person name="Schoof H."/>
            <person name="Van de Peer Y."/>
            <person name="Proost S."/>
            <person name="Cook D.R."/>
            <person name="Meyers B.C."/>
            <person name="Spannagl M."/>
            <person name="Cheung F."/>
            <person name="De Mita S."/>
            <person name="Krishnakumar V."/>
            <person name="Gundlach H."/>
            <person name="Zhou S."/>
            <person name="Mudge J."/>
            <person name="Bharti A.K."/>
            <person name="Murray J.D."/>
            <person name="Naoumkina M.A."/>
            <person name="Rosen B."/>
            <person name="Silverstein K.A."/>
            <person name="Tang H."/>
            <person name="Rombauts S."/>
            <person name="Zhao P.X."/>
            <person name="Zhou P."/>
            <person name="Barbe V."/>
            <person name="Bardou P."/>
            <person name="Bechner M."/>
            <person name="Bellec A."/>
            <person name="Berger A."/>
            <person name="Berges H."/>
            <person name="Bidwell S."/>
            <person name="Bisseling T."/>
            <person name="Choisne N."/>
            <person name="Couloux A."/>
            <person name="Denny R."/>
            <person name="Deshpande S."/>
            <person name="Dai X."/>
            <person name="Doyle J.J."/>
            <person name="Dudez A.M."/>
            <person name="Farmer A.D."/>
            <person name="Fouteau S."/>
            <person name="Franken C."/>
            <person name="Gibelin C."/>
            <person name="Gish J."/>
            <person name="Goldstein S."/>
            <person name="Gonzalez A.J."/>
            <person name="Green P.J."/>
            <person name="Hallab A."/>
            <person name="Hartog M."/>
            <person name="Hua A."/>
            <person name="Humphray S.J."/>
            <person name="Jeong D.H."/>
            <person name="Jing Y."/>
            <person name="Jocker A."/>
            <person name="Kenton S.M."/>
            <person name="Kim D.J."/>
            <person name="Klee K."/>
            <person name="Lai H."/>
            <person name="Lang C."/>
            <person name="Lin S."/>
            <person name="Macmil S.L."/>
            <person name="Magdelenat G."/>
            <person name="Matthews L."/>
            <person name="McCorrison J."/>
            <person name="Monaghan E.L."/>
            <person name="Mun J.H."/>
            <person name="Najar F.Z."/>
            <person name="Nicholson C."/>
            <person name="Noirot C."/>
            <person name="O'Bleness M."/>
            <person name="Paule C.R."/>
            <person name="Poulain J."/>
            <person name="Prion F."/>
            <person name="Qin B."/>
            <person name="Qu C."/>
            <person name="Retzel E.F."/>
            <person name="Riddle C."/>
            <person name="Sallet E."/>
            <person name="Samain S."/>
            <person name="Samson N."/>
            <person name="Sanders I."/>
            <person name="Saurat O."/>
            <person name="Scarpelli C."/>
            <person name="Schiex T."/>
            <person name="Segurens B."/>
            <person name="Severin A.J."/>
            <person name="Sherrier D.J."/>
            <person name="Shi R."/>
            <person name="Sims S."/>
            <person name="Singer S.R."/>
            <person name="Sinharoy S."/>
            <person name="Sterck L."/>
            <person name="Viollet A."/>
            <person name="Wang B.B."/>
            <person name="Wang K."/>
            <person name="Wang M."/>
            <person name="Wang X."/>
            <person name="Warfsmann J."/>
            <person name="Weissenbach J."/>
            <person name="White D.D."/>
            <person name="White J.D."/>
            <person name="Wiley G.B."/>
            <person name="Wincker P."/>
            <person name="Xing Y."/>
            <person name="Yang L."/>
            <person name="Yao Z."/>
            <person name="Ying F."/>
            <person name="Zhai J."/>
            <person name="Zhou L."/>
            <person name="Zuber A."/>
            <person name="Denarie J."/>
            <person name="Dixon R.A."/>
            <person name="May G.D."/>
            <person name="Schwartz D.C."/>
            <person name="Rogers J."/>
            <person name="Quetier F."/>
            <person name="Town C.D."/>
            <person name="Roe B.A."/>
        </authorList>
    </citation>
    <scope>NUCLEOTIDE SEQUENCE [LARGE SCALE GENOMIC DNA]</scope>
    <source>
        <strain evidence="1">A17</strain>
        <strain evidence="2 3">cv. Jemalong A17</strain>
    </source>
</reference>
<dbReference type="EnsemblPlants" id="KEH31528">
    <property type="protein sequence ID" value="KEH31528"/>
    <property type="gene ID" value="MTR_4g095720"/>
</dbReference>
<dbReference type="Proteomes" id="UP000002051">
    <property type="component" value="Chromosome 4"/>
</dbReference>